<gene>
    <name evidence="3" type="ORF">JM64_09450</name>
</gene>
<feature type="signal peptide" evidence="2">
    <location>
        <begin position="1"/>
        <end position="23"/>
    </location>
</feature>
<feature type="chain" id="PRO_5008000394" evidence="2">
    <location>
        <begin position="24"/>
        <end position="252"/>
    </location>
</feature>
<proteinExistence type="predicted"/>
<evidence type="ECO:0000256" key="1">
    <source>
        <dbReference type="PROSITE-ProRule" id="PRU00339"/>
    </source>
</evidence>
<dbReference type="SMART" id="SM00028">
    <property type="entry name" value="TPR"/>
    <property type="match status" value="1"/>
</dbReference>
<dbReference type="PATRIC" id="fig|93466.3.peg.1966"/>
<keyword evidence="2" id="KW-0732">Signal</keyword>
<dbReference type="Proteomes" id="UP000077096">
    <property type="component" value="Chromosome"/>
</dbReference>
<organism evidence="3 4">
    <name type="scientific">Fervidobacterium pennivorans</name>
    <dbReference type="NCBI Taxonomy" id="93466"/>
    <lineage>
        <taxon>Bacteria</taxon>
        <taxon>Thermotogati</taxon>
        <taxon>Thermotogota</taxon>
        <taxon>Thermotogae</taxon>
        <taxon>Thermotogales</taxon>
        <taxon>Fervidobacteriaceae</taxon>
        <taxon>Fervidobacterium</taxon>
    </lineage>
</organism>
<dbReference type="Gene3D" id="1.25.40.10">
    <property type="entry name" value="Tetratricopeptide repeat domain"/>
    <property type="match status" value="1"/>
</dbReference>
<dbReference type="KEGG" id="fng:JM64_09450"/>
<evidence type="ECO:0000313" key="4">
    <source>
        <dbReference type="Proteomes" id="UP000077096"/>
    </source>
</evidence>
<evidence type="ECO:0000313" key="3">
    <source>
        <dbReference type="EMBL" id="ANE42114.1"/>
    </source>
</evidence>
<dbReference type="PROSITE" id="PS50293">
    <property type="entry name" value="TPR_REGION"/>
    <property type="match status" value="1"/>
</dbReference>
<dbReference type="OrthoDB" id="46207at2"/>
<protein>
    <submittedName>
        <fullName evidence="3">Uncharacterized protein</fullName>
    </submittedName>
</protein>
<dbReference type="PROSITE" id="PS50005">
    <property type="entry name" value="TPR"/>
    <property type="match status" value="1"/>
</dbReference>
<dbReference type="InterPro" id="IPR019734">
    <property type="entry name" value="TPR_rpt"/>
</dbReference>
<sequence>MRKFGWIFVVTLVALLLSTFTFAEVKAQDLNKMFYEARRDRDVNKIQNVIKTIESTPNFDKDTTLLTILADAYLEYGLWGVSDKEKEKTYEKARQYAETALKLDQKNGRASYIAGAAIGRLAQYKGIVQSLFMLGDFDRYIDNAIKLLNENDEEQRLYKTFAYIAAGMRNRDVPWPLYNYKKSEEQLNTAAKLTPNYSNIYLELGFLYLKTGDKTKAKEMFEKVISMGPHPWLVKTHEEAVKTAQEELKKLK</sequence>
<evidence type="ECO:0000256" key="2">
    <source>
        <dbReference type="SAM" id="SignalP"/>
    </source>
</evidence>
<dbReference type="SUPFAM" id="SSF48452">
    <property type="entry name" value="TPR-like"/>
    <property type="match status" value="1"/>
</dbReference>
<name>A0A172T574_FERPE</name>
<feature type="repeat" description="TPR" evidence="1">
    <location>
        <begin position="198"/>
        <end position="231"/>
    </location>
</feature>
<keyword evidence="1" id="KW-0802">TPR repeat</keyword>
<dbReference type="AlphaFoldDB" id="A0A172T574"/>
<reference evidence="3 4" key="1">
    <citation type="submission" date="2014-08" db="EMBL/GenBank/DDBJ databases">
        <title>Fervidobacterium pennivorans DYC genome.</title>
        <authorList>
            <person name="Wushke S."/>
        </authorList>
    </citation>
    <scope>NUCLEOTIDE SEQUENCE [LARGE SCALE GENOMIC DNA]</scope>
    <source>
        <strain evidence="3 4">DYC</strain>
    </source>
</reference>
<accession>A0A172T574</accession>
<dbReference type="EMBL" id="CP011393">
    <property type="protein sequence ID" value="ANE42114.1"/>
    <property type="molecule type" value="Genomic_DNA"/>
</dbReference>
<dbReference type="InterPro" id="IPR011990">
    <property type="entry name" value="TPR-like_helical_dom_sf"/>
</dbReference>
<dbReference type="Pfam" id="PF13181">
    <property type="entry name" value="TPR_8"/>
    <property type="match status" value="1"/>
</dbReference>